<evidence type="ECO:0000256" key="5">
    <source>
        <dbReference type="ARBA" id="ARBA00022982"/>
    </source>
</evidence>
<keyword evidence="3" id="KW-0679">Respiratory chain</keyword>
<evidence type="ECO:0000256" key="3">
    <source>
        <dbReference type="ARBA" id="ARBA00022660"/>
    </source>
</evidence>
<comment type="subcellular location">
    <subcellularLocation>
        <location evidence="1">Membrane</location>
    </subcellularLocation>
</comment>
<evidence type="ECO:0000256" key="6">
    <source>
        <dbReference type="ARBA" id="ARBA00023136"/>
    </source>
</evidence>
<dbReference type="EMBL" id="CP051775">
    <property type="protein sequence ID" value="QJE72920.1"/>
    <property type="molecule type" value="Genomic_DNA"/>
</dbReference>
<evidence type="ECO:0000256" key="2">
    <source>
        <dbReference type="ARBA" id="ARBA00022448"/>
    </source>
</evidence>
<dbReference type="Proteomes" id="UP000501891">
    <property type="component" value="Chromosome"/>
</dbReference>
<reference evidence="8" key="1">
    <citation type="submission" date="2020-04" db="EMBL/GenBank/DDBJ databases">
        <title>A desert anoxygenic phototrophic bacterium fixes CO2 using RubisCO under aerobic conditions.</title>
        <authorList>
            <person name="Tang K."/>
        </authorList>
    </citation>
    <scope>NUCLEOTIDE SEQUENCE [LARGE SCALE GENOMIC DNA]</scope>
    <source>
        <strain evidence="8">MIMtkB3</strain>
    </source>
</reference>
<dbReference type="GO" id="GO:0022900">
    <property type="term" value="P:electron transport chain"/>
    <property type="evidence" value="ECO:0007669"/>
    <property type="project" value="InterPro"/>
</dbReference>
<dbReference type="GO" id="GO:0016020">
    <property type="term" value="C:membrane"/>
    <property type="evidence" value="ECO:0007669"/>
    <property type="project" value="UniProtKB-SubCell"/>
</dbReference>
<sequence>MKVRIYSPAKTTMQSGRATTGTWVLEYEIETPRRPEPLMGWISSGDTLNQVKLRFDSKEEALAFAEKKGWQVDLIEPHDRRVTPKNYGDNFRTDRPRIGRF</sequence>
<feature type="region of interest" description="Disordered" evidence="7">
    <location>
        <begin position="81"/>
        <end position="101"/>
    </location>
</feature>
<dbReference type="KEGG" id="acru:HHL28_07295"/>
<proteinExistence type="predicted"/>
<evidence type="ECO:0000313" key="8">
    <source>
        <dbReference type="EMBL" id="QJE72920.1"/>
    </source>
</evidence>
<dbReference type="Gene3D" id="3.30.160.190">
    <property type="entry name" value="atu1810 like domain"/>
    <property type="match status" value="1"/>
</dbReference>
<evidence type="ECO:0000256" key="1">
    <source>
        <dbReference type="ARBA" id="ARBA00004370"/>
    </source>
</evidence>
<dbReference type="InterPro" id="IPR038532">
    <property type="entry name" value="NDUFS4-like_sf"/>
</dbReference>
<protein>
    <submittedName>
        <fullName evidence="8">ETC complex I subunit</fullName>
    </submittedName>
</protein>
<evidence type="ECO:0000313" key="9">
    <source>
        <dbReference type="Proteomes" id="UP000501891"/>
    </source>
</evidence>
<name>A0A858R665_9PROT</name>
<organism evidence="8 9">
    <name type="scientific">Aerophototrophica crusticola</name>
    <dbReference type="NCBI Taxonomy" id="1709002"/>
    <lineage>
        <taxon>Bacteria</taxon>
        <taxon>Pseudomonadati</taxon>
        <taxon>Pseudomonadota</taxon>
        <taxon>Alphaproteobacteria</taxon>
        <taxon>Rhodospirillales</taxon>
        <taxon>Rhodospirillaceae</taxon>
        <taxon>Aerophototrophica</taxon>
    </lineage>
</organism>
<evidence type="ECO:0000256" key="4">
    <source>
        <dbReference type="ARBA" id="ARBA00022946"/>
    </source>
</evidence>
<keyword evidence="5" id="KW-0249">Electron transport</keyword>
<evidence type="ECO:0000256" key="7">
    <source>
        <dbReference type="SAM" id="MobiDB-lite"/>
    </source>
</evidence>
<gene>
    <name evidence="8" type="ORF">HHL28_07295</name>
</gene>
<dbReference type="PANTHER" id="PTHR12219:SF8">
    <property type="entry name" value="NADH DEHYDROGENASE [UBIQUINONE] IRON-SULFUR PROTEIN 4, MITOCHONDRIAL"/>
    <property type="match status" value="1"/>
</dbReference>
<keyword evidence="2" id="KW-0813">Transport</keyword>
<accession>A0A858R665</accession>
<keyword evidence="6" id="KW-0472">Membrane</keyword>
<keyword evidence="4" id="KW-0809">Transit peptide</keyword>
<dbReference type="PANTHER" id="PTHR12219">
    <property type="entry name" value="NADH-UBIQUINONE OXIDOREDUCTASE"/>
    <property type="match status" value="1"/>
</dbReference>
<dbReference type="AlphaFoldDB" id="A0A858R665"/>
<keyword evidence="9" id="KW-1185">Reference proteome</keyword>
<dbReference type="Pfam" id="PF04800">
    <property type="entry name" value="NDUS4"/>
    <property type="match status" value="1"/>
</dbReference>
<feature type="compositionally biased region" description="Basic and acidic residues" evidence="7">
    <location>
        <begin position="91"/>
        <end position="101"/>
    </location>
</feature>
<dbReference type="InterPro" id="IPR006885">
    <property type="entry name" value="NADH_UbQ_FeS_4_mit-like"/>
</dbReference>